<gene>
    <name evidence="1" type="ORF">D3Y57_14705</name>
</gene>
<dbReference type="OrthoDB" id="7916272at2"/>
<keyword evidence="2" id="KW-1185">Reference proteome</keyword>
<accession>A0A494TBY3</accession>
<reference evidence="1 2" key="1">
    <citation type="submission" date="2018-09" db="EMBL/GenBank/DDBJ databases">
        <title>Sphingomonas peninsula sp. nov., isolated from fildes peninsula, Antarctic soil.</title>
        <authorList>
            <person name="Yingchao G."/>
        </authorList>
    </citation>
    <scope>NUCLEOTIDE SEQUENCE [LARGE SCALE GENOMIC DNA]</scope>
    <source>
        <strain evidence="1 2">YZ-8</strain>
    </source>
</reference>
<dbReference type="KEGG" id="spha:D3Y57_14705"/>
<dbReference type="RefSeq" id="WP_121153772.1">
    <property type="nucleotide sequence ID" value="NZ_CP032829.1"/>
</dbReference>
<protein>
    <submittedName>
        <fullName evidence="1">Uncharacterized protein</fullName>
    </submittedName>
</protein>
<dbReference type="Proteomes" id="UP000276254">
    <property type="component" value="Chromosome"/>
</dbReference>
<evidence type="ECO:0000313" key="1">
    <source>
        <dbReference type="EMBL" id="AYJ86959.1"/>
    </source>
</evidence>
<name>A0A494TBY3_SPHPE</name>
<dbReference type="AlphaFoldDB" id="A0A494TBY3"/>
<dbReference type="EMBL" id="CP032829">
    <property type="protein sequence ID" value="AYJ86959.1"/>
    <property type="molecule type" value="Genomic_DNA"/>
</dbReference>
<sequence>MSIDQFQSSFDNITAASRAPFAILPHDTNELATIPKAIYVGTGGNITLRGVDGAADVVLKNVGNGQILDIRARYVRVTGTTAADIVGLG</sequence>
<organism evidence="1 2">
    <name type="scientific">Sphingomonas paeninsulae</name>
    <dbReference type="NCBI Taxonomy" id="2319844"/>
    <lineage>
        <taxon>Bacteria</taxon>
        <taxon>Pseudomonadati</taxon>
        <taxon>Pseudomonadota</taxon>
        <taxon>Alphaproteobacteria</taxon>
        <taxon>Sphingomonadales</taxon>
        <taxon>Sphingomonadaceae</taxon>
        <taxon>Sphingomonas</taxon>
    </lineage>
</organism>
<proteinExistence type="predicted"/>
<evidence type="ECO:0000313" key="2">
    <source>
        <dbReference type="Proteomes" id="UP000276254"/>
    </source>
</evidence>